<organism evidence="1 2">
    <name type="scientific">Tectimicrobiota bacterium</name>
    <dbReference type="NCBI Taxonomy" id="2528274"/>
    <lineage>
        <taxon>Bacteria</taxon>
        <taxon>Pseudomonadati</taxon>
        <taxon>Nitrospinota/Tectimicrobiota group</taxon>
        <taxon>Candidatus Tectimicrobiota</taxon>
    </lineage>
</organism>
<protein>
    <submittedName>
        <fullName evidence="1">Uncharacterized protein</fullName>
    </submittedName>
</protein>
<comment type="caution">
    <text evidence="1">The sequence shown here is derived from an EMBL/GenBank/DDBJ whole genome shotgun (WGS) entry which is preliminary data.</text>
</comment>
<reference evidence="1" key="1">
    <citation type="submission" date="2020-07" db="EMBL/GenBank/DDBJ databases">
        <title>Huge and variable diversity of episymbiotic CPR bacteria and DPANN archaea in groundwater ecosystems.</title>
        <authorList>
            <person name="He C.Y."/>
            <person name="Keren R."/>
            <person name="Whittaker M."/>
            <person name="Farag I.F."/>
            <person name="Doudna J."/>
            <person name="Cate J.H.D."/>
            <person name="Banfield J.F."/>
        </authorList>
    </citation>
    <scope>NUCLEOTIDE SEQUENCE</scope>
    <source>
        <strain evidence="1">NC_groundwater_763_Ag_S-0.2um_68_21</strain>
    </source>
</reference>
<sequence>MDALYLRFRQGSAEKEGVLRAYEVLEEGKKVLLGLTLGSRESHDG</sequence>
<name>A0A932HVH1_UNCTE</name>
<dbReference type="Proteomes" id="UP000782312">
    <property type="component" value="Unassembled WGS sequence"/>
</dbReference>
<accession>A0A932HVH1</accession>
<dbReference type="EMBL" id="JACPUR010000001">
    <property type="protein sequence ID" value="MBI3125977.1"/>
    <property type="molecule type" value="Genomic_DNA"/>
</dbReference>
<evidence type="ECO:0000313" key="2">
    <source>
        <dbReference type="Proteomes" id="UP000782312"/>
    </source>
</evidence>
<evidence type="ECO:0000313" key="1">
    <source>
        <dbReference type="EMBL" id="MBI3125977.1"/>
    </source>
</evidence>
<dbReference type="AlphaFoldDB" id="A0A932HVH1"/>
<proteinExistence type="predicted"/>
<gene>
    <name evidence="1" type="ORF">HYZ11_00045</name>
</gene>